<dbReference type="EMBL" id="CP027671">
    <property type="protein sequence ID" value="AVO43575.1"/>
    <property type="molecule type" value="Genomic_DNA"/>
</dbReference>
<dbReference type="RefSeq" id="WP_106448516.1">
    <property type="nucleotide sequence ID" value="NZ_CP027671.1"/>
</dbReference>
<proteinExistence type="predicted"/>
<keyword evidence="1" id="KW-0614">Plasmid</keyword>
<protein>
    <submittedName>
        <fullName evidence="1">Uncharacterized protein</fullName>
    </submittedName>
</protein>
<organism evidence="1 2">
    <name type="scientific">Simplicispira suum</name>
    <dbReference type="NCBI Taxonomy" id="2109915"/>
    <lineage>
        <taxon>Bacteria</taxon>
        <taxon>Pseudomonadati</taxon>
        <taxon>Pseudomonadota</taxon>
        <taxon>Betaproteobacteria</taxon>
        <taxon>Burkholderiales</taxon>
        <taxon>Comamonadaceae</taxon>
        <taxon>Simplicispira</taxon>
    </lineage>
</organism>
<evidence type="ECO:0000313" key="1">
    <source>
        <dbReference type="EMBL" id="AVO43575.1"/>
    </source>
</evidence>
<evidence type="ECO:0000313" key="2">
    <source>
        <dbReference type="Proteomes" id="UP000239326"/>
    </source>
</evidence>
<accession>A0A2S0N621</accession>
<geneLocation type="plasmid" evidence="1 2">
    <name>unnamed2</name>
</geneLocation>
<sequence>MNIATRHAQMVRDVFLHVELLLNGDVRELSEYDIQGMMFLAFRSALANSDWRADRETSGKIDCVVFENTVPRVLYEIKTYFKARERLRISDFQKDLKKLKEAKLTYPSARSFFFIAASKTKVKDSALAKVPAIKALVRQADRKWTLFALANGTNVRLRPSRRELYGRSVALTWEVK</sequence>
<reference evidence="1 2" key="1">
    <citation type="submission" date="2018-03" db="EMBL/GenBank/DDBJ databases">
        <title>Genome sequencing of Simplicispira sp.</title>
        <authorList>
            <person name="Kim S.-J."/>
            <person name="Heo J."/>
            <person name="Kwon S.-W."/>
        </authorList>
    </citation>
    <scope>NUCLEOTIDE SEQUENCE [LARGE SCALE GENOMIC DNA]</scope>
    <source>
        <strain evidence="1 2">SC1-8</strain>
        <plasmid evidence="1 2">unnamed2</plasmid>
    </source>
</reference>
<keyword evidence="2" id="KW-1185">Reference proteome</keyword>
<dbReference type="Proteomes" id="UP000239326">
    <property type="component" value="Plasmid unnamed2"/>
</dbReference>
<dbReference type="AlphaFoldDB" id="A0A2S0N621"/>
<gene>
    <name evidence="1" type="ORF">C6571_19330</name>
</gene>
<name>A0A2S0N621_9BURK</name>
<dbReference type="KEGG" id="simp:C6571_19330"/>